<evidence type="ECO:0000313" key="2">
    <source>
        <dbReference type="Proteomes" id="UP000615455"/>
    </source>
</evidence>
<protein>
    <submittedName>
        <fullName evidence="1">Uncharacterized protein</fullName>
    </submittedName>
</protein>
<dbReference type="EMBL" id="BMHE01000018">
    <property type="protein sequence ID" value="GFZ87136.1"/>
    <property type="molecule type" value="Genomic_DNA"/>
</dbReference>
<gene>
    <name evidence="1" type="ORF">GCM10008018_36610</name>
</gene>
<dbReference type="Proteomes" id="UP000615455">
    <property type="component" value="Unassembled WGS sequence"/>
</dbReference>
<name>A0ABQ1ETX4_9BACL</name>
<keyword evidence="2" id="KW-1185">Reference proteome</keyword>
<comment type="caution">
    <text evidence="1">The sequence shown here is derived from an EMBL/GenBank/DDBJ whole genome shotgun (WGS) entry which is preliminary data.</text>
</comment>
<organism evidence="1 2">
    <name type="scientific">Paenibacillus marchantiophytorum</name>
    <dbReference type="NCBI Taxonomy" id="1619310"/>
    <lineage>
        <taxon>Bacteria</taxon>
        <taxon>Bacillati</taxon>
        <taxon>Bacillota</taxon>
        <taxon>Bacilli</taxon>
        <taxon>Bacillales</taxon>
        <taxon>Paenibacillaceae</taxon>
        <taxon>Paenibacillus</taxon>
    </lineage>
</organism>
<reference evidence="2" key="1">
    <citation type="journal article" date="2019" name="Int. J. Syst. Evol. Microbiol.">
        <title>The Global Catalogue of Microorganisms (GCM) 10K type strain sequencing project: providing services to taxonomists for standard genome sequencing and annotation.</title>
        <authorList>
            <consortium name="The Broad Institute Genomics Platform"/>
            <consortium name="The Broad Institute Genome Sequencing Center for Infectious Disease"/>
            <person name="Wu L."/>
            <person name="Ma J."/>
        </authorList>
    </citation>
    <scope>NUCLEOTIDE SEQUENCE [LARGE SCALE GENOMIC DNA]</scope>
    <source>
        <strain evidence="2">CGMCC 1.15043</strain>
    </source>
</reference>
<sequence length="456" mass="53491">MEEAASPNWVIYSERALDTLCLSGLRGRLSRGVLEPVRTYYALNGSNVTMYRPVLDNKVEDITQADLDVLRAVVTHYVFEHGYDSRNSNAPMPEDDDLWAVIKPERIRSLLQVSRHDLPTEQISRSLKKLQSLRIEAGYHVRSGGGAEKRPITGNLFKFGTSYSASGKRVNDYVLYFDTEWGRAFLHNVCCGNFVVVRDIPYRELDNGAKSLFYMVMAMQNAYFYRKQDKLLQLMNSKDGQNRPRAIQRLEGYLNQLSDLKLVTWWLNGNVYHVNRLYDPIKGAMPELELGTGNTTIQIESESHETDENARQMVNQVTVEPQADHDTWQQHFERVLNKLLSKEQRSELEEIQFRIVQAVDTMQERTERMSEENKQGYKQTILRKDWDSFTPYYVWTQTDFRLWFEANQAQEKWNDEYVRFQEVFKKIEADPKLQDDLMKWTDALEQFYEFRLTCSL</sequence>
<proteinExistence type="predicted"/>
<accession>A0ABQ1ETX4</accession>
<evidence type="ECO:0000313" key="1">
    <source>
        <dbReference type="EMBL" id="GFZ87136.1"/>
    </source>
</evidence>
<dbReference type="RefSeq" id="WP_189013677.1">
    <property type="nucleotide sequence ID" value="NZ_BMHE01000018.1"/>
</dbReference>